<evidence type="ECO:0000256" key="4">
    <source>
        <dbReference type="ARBA" id="ARBA00023014"/>
    </source>
</evidence>
<evidence type="ECO:0000256" key="2">
    <source>
        <dbReference type="ARBA" id="ARBA00022723"/>
    </source>
</evidence>
<evidence type="ECO:0000256" key="3">
    <source>
        <dbReference type="ARBA" id="ARBA00023004"/>
    </source>
</evidence>
<keyword evidence="2" id="KW-0479">Metal-binding</keyword>
<dbReference type="InterPro" id="IPR017941">
    <property type="entry name" value="Rieske_2Fe-2S"/>
</dbReference>
<gene>
    <name evidence="6" type="ORF">LPTSP4_04330</name>
</gene>
<evidence type="ECO:0000256" key="1">
    <source>
        <dbReference type="ARBA" id="ARBA00022714"/>
    </source>
</evidence>
<dbReference type="Gene3D" id="2.102.10.10">
    <property type="entry name" value="Rieske [2Fe-2S] iron-sulphur domain"/>
    <property type="match status" value="1"/>
</dbReference>
<dbReference type="InterPro" id="IPR036922">
    <property type="entry name" value="Rieske_2Fe-2S_sf"/>
</dbReference>
<dbReference type="GO" id="GO:0046872">
    <property type="term" value="F:metal ion binding"/>
    <property type="evidence" value="ECO:0007669"/>
    <property type="project" value="UniProtKB-KW"/>
</dbReference>
<dbReference type="PROSITE" id="PS51296">
    <property type="entry name" value="RIESKE"/>
    <property type="match status" value="1"/>
</dbReference>
<comment type="caution">
    <text evidence="6">The sequence shown here is derived from an EMBL/GenBank/DDBJ whole genome shotgun (WGS) entry which is preliminary data.</text>
</comment>
<reference evidence="6 7" key="1">
    <citation type="submission" date="2018-02" db="EMBL/GenBank/DDBJ databases">
        <title>Novel Leptospira species isolated from soil and water in Japan.</title>
        <authorList>
            <person name="Nakao R."/>
            <person name="Masuzawa T."/>
        </authorList>
    </citation>
    <scope>NUCLEOTIDE SEQUENCE [LARGE SCALE GENOMIC DNA]</scope>
    <source>
        <strain evidence="6 7">YH101</strain>
    </source>
</reference>
<organism evidence="6 7">
    <name type="scientific">Leptospira ryugenii</name>
    <dbReference type="NCBI Taxonomy" id="1917863"/>
    <lineage>
        <taxon>Bacteria</taxon>
        <taxon>Pseudomonadati</taxon>
        <taxon>Spirochaetota</taxon>
        <taxon>Spirochaetia</taxon>
        <taxon>Leptospirales</taxon>
        <taxon>Leptospiraceae</taxon>
        <taxon>Leptospira</taxon>
    </lineage>
</organism>
<dbReference type="Proteomes" id="UP000245133">
    <property type="component" value="Unassembled WGS sequence"/>
</dbReference>
<dbReference type="PANTHER" id="PTHR21496:SF23">
    <property type="entry name" value="3-PHENYLPROPIONATE_CINNAMIC ACID DIOXYGENASE FERREDOXIN SUBUNIT"/>
    <property type="match status" value="1"/>
</dbReference>
<dbReference type="OrthoDB" id="9800776at2"/>
<keyword evidence="1" id="KW-0001">2Fe-2S</keyword>
<name>A0A2P2DWB4_9LEPT</name>
<dbReference type="PANTHER" id="PTHR21496">
    <property type="entry name" value="FERREDOXIN-RELATED"/>
    <property type="match status" value="1"/>
</dbReference>
<dbReference type="EMBL" id="BFBB01000002">
    <property type="protein sequence ID" value="GBF48929.1"/>
    <property type="molecule type" value="Genomic_DNA"/>
</dbReference>
<dbReference type="SUPFAM" id="SSF50022">
    <property type="entry name" value="ISP domain"/>
    <property type="match status" value="1"/>
</dbReference>
<protein>
    <submittedName>
        <fullName evidence="6">Toluene 1,2-dioxygenase system ferredoxin subunit family protein</fullName>
    </submittedName>
</protein>
<feature type="domain" description="Rieske" evidence="5">
    <location>
        <begin position="4"/>
        <end position="99"/>
    </location>
</feature>
<accession>A0A2P2DWB4</accession>
<evidence type="ECO:0000313" key="6">
    <source>
        <dbReference type="EMBL" id="GBF48929.1"/>
    </source>
</evidence>
<evidence type="ECO:0000259" key="5">
    <source>
        <dbReference type="PROSITE" id="PS51296"/>
    </source>
</evidence>
<dbReference type="GO" id="GO:0051537">
    <property type="term" value="F:2 iron, 2 sulfur cluster binding"/>
    <property type="evidence" value="ECO:0007669"/>
    <property type="project" value="UniProtKB-KW"/>
</dbReference>
<evidence type="ECO:0000313" key="7">
    <source>
        <dbReference type="Proteomes" id="UP000245133"/>
    </source>
</evidence>
<keyword evidence="4" id="KW-0411">Iron-sulfur</keyword>
<sequence length="105" mass="11758">MSFQKVIELEALEEGKIRTVKTKDLILALVRIEKTIYAFEDACSHDGEEISCGELRGTTLICPRHFAEFDITTGKVLKRPATEPLSLFPVKVEGGEVFVDWEEGS</sequence>
<dbReference type="AlphaFoldDB" id="A0A2P2DWB4"/>
<proteinExistence type="predicted"/>
<keyword evidence="7" id="KW-1185">Reference proteome</keyword>
<keyword evidence="3" id="KW-0408">Iron</keyword>
<dbReference type="GO" id="GO:0051213">
    <property type="term" value="F:dioxygenase activity"/>
    <property type="evidence" value="ECO:0007669"/>
    <property type="project" value="UniProtKB-KW"/>
</dbReference>
<keyword evidence="6" id="KW-0560">Oxidoreductase</keyword>
<dbReference type="RefSeq" id="WP_108973255.1">
    <property type="nucleotide sequence ID" value="NZ_BFBB01000002.1"/>
</dbReference>
<keyword evidence="6" id="KW-0223">Dioxygenase</keyword>
<dbReference type="Pfam" id="PF00355">
    <property type="entry name" value="Rieske"/>
    <property type="match status" value="1"/>
</dbReference>